<comment type="caution">
    <text evidence="2">The sequence shown here is derived from an EMBL/GenBank/DDBJ whole genome shotgun (WGS) entry which is preliminary data.</text>
</comment>
<protein>
    <submittedName>
        <fullName evidence="2">Uncharacterized protein</fullName>
    </submittedName>
</protein>
<feature type="compositionally biased region" description="Polar residues" evidence="1">
    <location>
        <begin position="84"/>
        <end position="96"/>
    </location>
</feature>
<keyword evidence="3" id="KW-1185">Reference proteome</keyword>
<name>A0ABD0VT88_DENTH</name>
<organism evidence="2 3">
    <name type="scientific">Dendrobium thyrsiflorum</name>
    <name type="common">Pinecone-like raceme dendrobium</name>
    <name type="synonym">Orchid</name>
    <dbReference type="NCBI Taxonomy" id="117978"/>
    <lineage>
        <taxon>Eukaryota</taxon>
        <taxon>Viridiplantae</taxon>
        <taxon>Streptophyta</taxon>
        <taxon>Embryophyta</taxon>
        <taxon>Tracheophyta</taxon>
        <taxon>Spermatophyta</taxon>
        <taxon>Magnoliopsida</taxon>
        <taxon>Liliopsida</taxon>
        <taxon>Asparagales</taxon>
        <taxon>Orchidaceae</taxon>
        <taxon>Epidendroideae</taxon>
        <taxon>Malaxideae</taxon>
        <taxon>Dendrobiinae</taxon>
        <taxon>Dendrobium</taxon>
    </lineage>
</organism>
<evidence type="ECO:0000256" key="1">
    <source>
        <dbReference type="SAM" id="MobiDB-lite"/>
    </source>
</evidence>
<feature type="region of interest" description="Disordered" evidence="1">
    <location>
        <begin position="58"/>
        <end position="112"/>
    </location>
</feature>
<dbReference type="EMBL" id="JANQDX010000001">
    <property type="protein sequence ID" value="KAL0928141.1"/>
    <property type="molecule type" value="Genomic_DNA"/>
</dbReference>
<dbReference type="AlphaFoldDB" id="A0ABD0VT88"/>
<evidence type="ECO:0000313" key="2">
    <source>
        <dbReference type="EMBL" id="KAL0928141.1"/>
    </source>
</evidence>
<reference evidence="2 3" key="1">
    <citation type="journal article" date="2024" name="Plant Biotechnol. J.">
        <title>Dendrobium thyrsiflorum genome and its molecular insights into genes involved in important horticultural traits.</title>
        <authorList>
            <person name="Chen B."/>
            <person name="Wang J.Y."/>
            <person name="Zheng P.J."/>
            <person name="Li K.L."/>
            <person name="Liang Y.M."/>
            <person name="Chen X.F."/>
            <person name="Zhang C."/>
            <person name="Zhao X."/>
            <person name="He X."/>
            <person name="Zhang G.Q."/>
            <person name="Liu Z.J."/>
            <person name="Xu Q."/>
        </authorList>
    </citation>
    <scope>NUCLEOTIDE SEQUENCE [LARGE SCALE GENOMIC DNA]</scope>
    <source>
        <strain evidence="2">GZMU011</strain>
    </source>
</reference>
<sequence>MEAAVDGKIPLFVVNPEFTKSFGSADLRDLAEERAKGRKLPSQRASSRRCFRSKCRNFRSNRATSSKERSRTATKGPKNRLARNSHSCEGTKPNSNDEIEKVKANPEEVIVG</sequence>
<gene>
    <name evidence="2" type="ORF">M5K25_000008</name>
</gene>
<proteinExistence type="predicted"/>
<dbReference type="Proteomes" id="UP001552299">
    <property type="component" value="Unassembled WGS sequence"/>
</dbReference>
<evidence type="ECO:0000313" key="3">
    <source>
        <dbReference type="Proteomes" id="UP001552299"/>
    </source>
</evidence>
<accession>A0ABD0VT88</accession>